<dbReference type="InterPro" id="IPR050745">
    <property type="entry name" value="Multifunctional_regulatory"/>
</dbReference>
<dbReference type="AlphaFoldDB" id="A0A7J5Y916"/>
<feature type="region of interest" description="Disordered" evidence="4">
    <location>
        <begin position="151"/>
        <end position="174"/>
    </location>
</feature>
<dbReference type="Pfam" id="PF12796">
    <property type="entry name" value="Ank_2"/>
    <property type="match status" value="3"/>
</dbReference>
<gene>
    <name evidence="5" type="ORF">F7725_008011</name>
</gene>
<dbReference type="SMART" id="SM00248">
    <property type="entry name" value="ANK"/>
    <property type="match status" value="9"/>
</dbReference>
<comment type="caution">
    <text evidence="5">The sequence shown here is derived from an EMBL/GenBank/DDBJ whole genome shotgun (WGS) entry which is preliminary data.</text>
</comment>
<dbReference type="PANTHER" id="PTHR24189:SF50">
    <property type="entry name" value="ANKYRIN REPEAT AND SOCS BOX PROTEIN 2"/>
    <property type="match status" value="1"/>
</dbReference>
<accession>A0A7J5Y916</accession>
<feature type="region of interest" description="Disordered" evidence="4">
    <location>
        <begin position="640"/>
        <end position="679"/>
    </location>
</feature>
<dbReference type="OrthoDB" id="539213at2759"/>
<sequence>MMGITKDSDPSSRGGYICKVKAASVNEDEEHFHVDSSSLLDVPVLRLDNTSPPVMITVSRSRSLYQRLNNDIQHRLAVCSLSLHTSDHSTANLLSPKIILGSTAEPRSALHAAPLCEETLPRNLSSVMTKFSYSEYLSQFRNAGGKCNNAVSRLRGDSRRGQSQSDPLSEPEDVEPVVFAVRRGDVKAVNDLATSAPLSLLKENKDGWIPLHDAAFSHPGTVDKRTLQEQTALLLAVSCEHLSCVRCLLEAGADPDISSKNKETPLYKACELENVDMVSLILSYGATVNQRCGQGWTALHEAVSRDNTEICEILTSAQATINPSNTYSVTPLIVAAQRGQMRALCYLIGKDVNMQTCDGITALHEASKNGGKESVAVLLTKHADANKPDNSGLLPLHIAAQYGHHEIVSMLVSVTSRARLRHSCVSPLHLAAEHNRHMVAAVLLKTGADVNVTLASSHSMQYADRRATALYFAIANGSTKTAEVLLNAGASLSLDPVSPLLMAVRQGCVSTVSLLLDRGADFCEWMSTSVMCQWAGPIIDLLLEHVGHIQLCSKLTELLDSREEWLAVKRKSCKHLTKYYLPDMQMCISLPHATQMWPTNMLRTILFISSPFLVHSVTSSTDAPLQIQDSDTNRETRLKSLPIPGQDGGQQCDCGGPGVRGTGRGSSRTHSHSGERSGPFSECLYPQCCVDWTQTEFGTPKLSRPVRVAPGDSGVLLRETLQLFLQIFPVIHGASARS</sequence>
<keyword evidence="1" id="KW-0677">Repeat</keyword>
<keyword evidence="2 3" id="KW-0040">ANK repeat</keyword>
<organism evidence="5 6">
    <name type="scientific">Dissostichus mawsoni</name>
    <name type="common">Antarctic cod</name>
    <dbReference type="NCBI Taxonomy" id="36200"/>
    <lineage>
        <taxon>Eukaryota</taxon>
        <taxon>Metazoa</taxon>
        <taxon>Chordata</taxon>
        <taxon>Craniata</taxon>
        <taxon>Vertebrata</taxon>
        <taxon>Euteleostomi</taxon>
        <taxon>Actinopterygii</taxon>
        <taxon>Neopterygii</taxon>
        <taxon>Teleostei</taxon>
        <taxon>Neoteleostei</taxon>
        <taxon>Acanthomorphata</taxon>
        <taxon>Eupercaria</taxon>
        <taxon>Perciformes</taxon>
        <taxon>Notothenioidei</taxon>
        <taxon>Nototheniidae</taxon>
        <taxon>Dissostichus</taxon>
    </lineage>
</organism>
<dbReference type="SUPFAM" id="SSF48403">
    <property type="entry name" value="Ankyrin repeat"/>
    <property type="match status" value="1"/>
</dbReference>
<dbReference type="EMBL" id="JAAKFY010000015">
    <property type="protein sequence ID" value="KAF3844848.1"/>
    <property type="molecule type" value="Genomic_DNA"/>
</dbReference>
<feature type="repeat" description="ANK" evidence="3">
    <location>
        <begin position="261"/>
        <end position="293"/>
    </location>
</feature>
<feature type="repeat" description="ANK" evidence="3">
    <location>
        <begin position="358"/>
        <end position="390"/>
    </location>
</feature>
<dbReference type="PANTHER" id="PTHR24189">
    <property type="entry name" value="MYOTROPHIN"/>
    <property type="match status" value="1"/>
</dbReference>
<feature type="repeat" description="ANK" evidence="3">
    <location>
        <begin position="294"/>
        <end position="326"/>
    </location>
</feature>
<evidence type="ECO:0000256" key="3">
    <source>
        <dbReference type="PROSITE-ProRule" id="PRU00023"/>
    </source>
</evidence>
<dbReference type="Proteomes" id="UP000518266">
    <property type="component" value="Unassembled WGS sequence"/>
</dbReference>
<evidence type="ECO:0000313" key="5">
    <source>
        <dbReference type="EMBL" id="KAF3844848.1"/>
    </source>
</evidence>
<evidence type="ECO:0000313" key="6">
    <source>
        <dbReference type="Proteomes" id="UP000518266"/>
    </source>
</evidence>
<keyword evidence="6" id="KW-1185">Reference proteome</keyword>
<dbReference type="PROSITE" id="PS50297">
    <property type="entry name" value="ANK_REP_REGION"/>
    <property type="match status" value="6"/>
</dbReference>
<evidence type="ECO:0000256" key="2">
    <source>
        <dbReference type="ARBA" id="ARBA00023043"/>
    </source>
</evidence>
<protein>
    <submittedName>
        <fullName evidence="5">Uncharacterized protein</fullName>
    </submittedName>
</protein>
<name>A0A7J5Y916_DISMA</name>
<feature type="repeat" description="ANK" evidence="3">
    <location>
        <begin position="465"/>
        <end position="497"/>
    </location>
</feature>
<dbReference type="InterPro" id="IPR036770">
    <property type="entry name" value="Ankyrin_rpt-contain_sf"/>
</dbReference>
<evidence type="ECO:0000256" key="4">
    <source>
        <dbReference type="SAM" id="MobiDB-lite"/>
    </source>
</evidence>
<feature type="repeat" description="ANK" evidence="3">
    <location>
        <begin position="423"/>
        <end position="455"/>
    </location>
</feature>
<proteinExistence type="predicted"/>
<dbReference type="InterPro" id="IPR002110">
    <property type="entry name" value="Ankyrin_rpt"/>
</dbReference>
<dbReference type="PRINTS" id="PR01415">
    <property type="entry name" value="ANKYRIN"/>
</dbReference>
<feature type="repeat" description="ANK" evidence="3">
    <location>
        <begin position="228"/>
        <end position="260"/>
    </location>
</feature>
<feature type="repeat" description="ANK" evidence="3">
    <location>
        <begin position="391"/>
        <end position="423"/>
    </location>
</feature>
<evidence type="ECO:0000256" key="1">
    <source>
        <dbReference type="ARBA" id="ARBA00022737"/>
    </source>
</evidence>
<dbReference type="Gene3D" id="1.25.40.20">
    <property type="entry name" value="Ankyrin repeat-containing domain"/>
    <property type="match status" value="2"/>
</dbReference>
<feature type="repeat" description="ANK" evidence="3">
    <location>
        <begin position="495"/>
        <end position="521"/>
    </location>
</feature>
<dbReference type="PROSITE" id="PS50088">
    <property type="entry name" value="ANK_REPEAT"/>
    <property type="match status" value="8"/>
</dbReference>
<feature type="compositionally biased region" description="Gly residues" evidence="4">
    <location>
        <begin position="655"/>
        <end position="664"/>
    </location>
</feature>
<reference evidence="5 6" key="1">
    <citation type="submission" date="2020-03" db="EMBL/GenBank/DDBJ databases">
        <title>Dissostichus mawsoni Genome sequencing and assembly.</title>
        <authorList>
            <person name="Park H."/>
        </authorList>
    </citation>
    <scope>NUCLEOTIDE SEQUENCE [LARGE SCALE GENOMIC DNA]</scope>
    <source>
        <strain evidence="5">DM0001</strain>
        <tissue evidence="5">Muscle</tissue>
    </source>
</reference>